<accession>A0A2T3JAM8</accession>
<dbReference type="Pfam" id="PF07087">
    <property type="entry name" value="DUF1353"/>
    <property type="match status" value="1"/>
</dbReference>
<evidence type="ECO:0008006" key="3">
    <source>
        <dbReference type="Google" id="ProtNLM"/>
    </source>
</evidence>
<dbReference type="Proteomes" id="UP000240987">
    <property type="component" value="Unassembled WGS sequence"/>
</dbReference>
<name>A0A2T3JAM8_9GAMM</name>
<evidence type="ECO:0000313" key="1">
    <source>
        <dbReference type="EMBL" id="PSU45905.1"/>
    </source>
</evidence>
<reference evidence="1 2" key="1">
    <citation type="submission" date="2018-01" db="EMBL/GenBank/DDBJ databases">
        <title>Whole genome sequencing of Histamine producing bacteria.</title>
        <authorList>
            <person name="Butler K."/>
        </authorList>
    </citation>
    <scope>NUCLEOTIDE SEQUENCE [LARGE SCALE GENOMIC DNA]</scope>
    <source>
        <strain evidence="1 2">JCM 12947</strain>
    </source>
</reference>
<gene>
    <name evidence="1" type="ORF">C9J12_20640</name>
</gene>
<dbReference type="OrthoDB" id="6226495at2"/>
<organism evidence="1 2">
    <name type="scientific">Photobacterium frigidiphilum</name>
    <dbReference type="NCBI Taxonomy" id="264736"/>
    <lineage>
        <taxon>Bacteria</taxon>
        <taxon>Pseudomonadati</taxon>
        <taxon>Pseudomonadota</taxon>
        <taxon>Gammaproteobacteria</taxon>
        <taxon>Vibrionales</taxon>
        <taxon>Vibrionaceae</taxon>
        <taxon>Photobacterium</taxon>
    </lineage>
</organism>
<keyword evidence="2" id="KW-1185">Reference proteome</keyword>
<dbReference type="EMBL" id="PYMJ01000026">
    <property type="protein sequence ID" value="PSU45905.1"/>
    <property type="molecule type" value="Genomic_DNA"/>
</dbReference>
<evidence type="ECO:0000313" key="2">
    <source>
        <dbReference type="Proteomes" id="UP000240987"/>
    </source>
</evidence>
<sequence length="133" mass="15115">MENWQYTINEETIVIPKGFVFDGASIPRPLWGILSPTGLLLVPGLIHDFGYRYDYLWAIDHDATDHNAGAGKSYKKIHDKAGQAHWDQIFYSVGTEVNGMTTLNFLAWLALATMGRFSWDKHRNKNYGDVVPE</sequence>
<protein>
    <recommendedName>
        <fullName evidence="3">DUF1353 domain-containing protein</fullName>
    </recommendedName>
</protein>
<dbReference type="AlphaFoldDB" id="A0A2T3JAM8"/>
<proteinExistence type="predicted"/>
<dbReference type="InterPro" id="IPR010767">
    <property type="entry name" value="Phage_CGC-2007_Cje0229"/>
</dbReference>
<comment type="caution">
    <text evidence="1">The sequence shown here is derived from an EMBL/GenBank/DDBJ whole genome shotgun (WGS) entry which is preliminary data.</text>
</comment>